<evidence type="ECO:0000256" key="2">
    <source>
        <dbReference type="ARBA" id="ARBA00022737"/>
    </source>
</evidence>
<keyword evidence="1" id="KW-0853">WD repeat</keyword>
<protein>
    <submittedName>
        <fullName evidence="7">NACHT domain- and WD repeat-containing protein 1 isoform X1</fullName>
    </submittedName>
</protein>
<keyword evidence="6" id="KW-1185">Reference proteome</keyword>
<dbReference type="InParanoid" id="A0A1W4WID3"/>
<dbReference type="InterPro" id="IPR027417">
    <property type="entry name" value="P-loop_NTPase"/>
</dbReference>
<dbReference type="SUPFAM" id="SSF52540">
    <property type="entry name" value="P-loop containing nucleoside triphosphate hydrolases"/>
    <property type="match status" value="1"/>
</dbReference>
<dbReference type="GeneID" id="108733200"/>
<evidence type="ECO:0000259" key="4">
    <source>
        <dbReference type="Pfam" id="PF01637"/>
    </source>
</evidence>
<evidence type="ECO:0000256" key="1">
    <source>
        <dbReference type="ARBA" id="ARBA00022574"/>
    </source>
</evidence>
<dbReference type="OrthoDB" id="2325716at2759"/>
<dbReference type="Pfam" id="PF25469">
    <property type="entry name" value="WHD_NWD1"/>
    <property type="match status" value="1"/>
</dbReference>
<dbReference type="InterPro" id="IPR052752">
    <property type="entry name" value="NACHT-WD_repeat"/>
</dbReference>
<evidence type="ECO:0000259" key="5">
    <source>
        <dbReference type="Pfam" id="PF25469"/>
    </source>
</evidence>
<dbReference type="InterPro" id="IPR015943">
    <property type="entry name" value="WD40/YVTN_repeat-like_dom_sf"/>
</dbReference>
<dbReference type="InterPro" id="IPR001680">
    <property type="entry name" value="WD40_rpt"/>
</dbReference>
<gene>
    <name evidence="7" type="primary">LOC108733200</name>
</gene>
<feature type="region of interest" description="Disordered" evidence="3">
    <location>
        <begin position="1"/>
        <end position="78"/>
    </location>
</feature>
<dbReference type="InterPro" id="IPR011047">
    <property type="entry name" value="Quinoprotein_ADH-like_sf"/>
</dbReference>
<dbReference type="GO" id="GO:0005524">
    <property type="term" value="F:ATP binding"/>
    <property type="evidence" value="ECO:0007669"/>
    <property type="project" value="InterPro"/>
</dbReference>
<feature type="domain" description="NWD1/2-like winged helix-turn-helix" evidence="5">
    <location>
        <begin position="711"/>
        <end position="817"/>
    </location>
</feature>
<dbReference type="FunCoup" id="A0A1W4WID3">
    <property type="interactions" value="43"/>
</dbReference>
<proteinExistence type="predicted"/>
<dbReference type="RefSeq" id="XP_018319780.1">
    <property type="nucleotide sequence ID" value="XM_018464278.2"/>
</dbReference>
<dbReference type="Gene3D" id="3.40.50.300">
    <property type="entry name" value="P-loop containing nucleotide triphosphate hydrolases"/>
    <property type="match status" value="1"/>
</dbReference>
<dbReference type="PANTHER" id="PTHR19871:SF37">
    <property type="entry name" value="GH25853P"/>
    <property type="match status" value="1"/>
</dbReference>
<accession>A0A1W4WID3</accession>
<feature type="compositionally biased region" description="Polar residues" evidence="3">
    <location>
        <begin position="24"/>
        <end position="51"/>
    </location>
</feature>
<feature type="compositionally biased region" description="Basic and acidic residues" evidence="3">
    <location>
        <begin position="10"/>
        <end position="23"/>
    </location>
</feature>
<reference evidence="7" key="1">
    <citation type="submission" date="2025-08" db="UniProtKB">
        <authorList>
            <consortium name="RefSeq"/>
        </authorList>
    </citation>
    <scope>IDENTIFICATION</scope>
    <source>
        <tissue evidence="7">Entire body</tissue>
    </source>
</reference>
<dbReference type="KEGG" id="apln:108733200"/>
<organism evidence="6 7">
    <name type="scientific">Agrilus planipennis</name>
    <name type="common">Emerald ash borer</name>
    <name type="synonym">Agrilus marcopoli</name>
    <dbReference type="NCBI Taxonomy" id="224129"/>
    <lineage>
        <taxon>Eukaryota</taxon>
        <taxon>Metazoa</taxon>
        <taxon>Ecdysozoa</taxon>
        <taxon>Arthropoda</taxon>
        <taxon>Hexapoda</taxon>
        <taxon>Insecta</taxon>
        <taxon>Pterygota</taxon>
        <taxon>Neoptera</taxon>
        <taxon>Endopterygota</taxon>
        <taxon>Coleoptera</taxon>
        <taxon>Polyphaga</taxon>
        <taxon>Elateriformia</taxon>
        <taxon>Buprestoidea</taxon>
        <taxon>Buprestidae</taxon>
        <taxon>Agrilinae</taxon>
        <taxon>Agrilus</taxon>
    </lineage>
</organism>
<feature type="domain" description="ATPase" evidence="4">
    <location>
        <begin position="478"/>
        <end position="614"/>
    </location>
</feature>
<dbReference type="PANTHER" id="PTHR19871">
    <property type="entry name" value="BETA TRANSDUCIN-RELATED PROTEIN"/>
    <property type="match status" value="1"/>
</dbReference>
<dbReference type="SUPFAM" id="SSF50998">
    <property type="entry name" value="Quinoprotein alcohol dehydrogenase-like"/>
    <property type="match status" value="1"/>
</dbReference>
<dbReference type="InterPro" id="IPR011579">
    <property type="entry name" value="ATPase_dom"/>
</dbReference>
<keyword evidence="2" id="KW-0677">Repeat</keyword>
<evidence type="ECO:0000256" key="3">
    <source>
        <dbReference type="SAM" id="MobiDB-lite"/>
    </source>
</evidence>
<evidence type="ECO:0000313" key="6">
    <source>
        <dbReference type="Proteomes" id="UP000192223"/>
    </source>
</evidence>
<dbReference type="Gene3D" id="2.130.10.10">
    <property type="entry name" value="YVTN repeat-like/Quinoprotein amine dehydrogenase"/>
    <property type="match status" value="2"/>
</dbReference>
<dbReference type="Pfam" id="PF01637">
    <property type="entry name" value="ATPase_2"/>
    <property type="match status" value="1"/>
</dbReference>
<dbReference type="InterPro" id="IPR057588">
    <property type="entry name" value="NWD1/2-like_WH"/>
</dbReference>
<sequence>MGNSCSSGQSHKDKDNMSQRSEESGSYQVRASLSTEKQQVLLNHVSQQQHSGVLLEPSSAGKAPLEEPPKTLPTATVTSEKKTVLSKALHGTVTTSMSESMSLSSPVGSHSLGDFDSAQLPEEVAKLSEQMQNLLLGRVLQQKTSIKTQKIVIYICAADSQDCCVEKGAFHNILYPDLRSYCRSRDYELHIVDLHWKTLLEKQQDHEFPELCIGELTRHLEVAYVIPVIFLNNSLGTPLLPNTIECVDFKVAVDSAESETAQSLLNKWYRLDSEAQPPCYRLQPVSCHITGFRETSSQEKEAALEEWKTEIEKLLEVLVNVFPLELRDSYLTTVVEQEVHNTVFMSQELAKRCIWVNRVFTPSEKTPENPTCGEKELERRLNNLQKDLREQLAEKHIIRTLVKNMDKGLNLEVAEHKQYIDQIITSLKKYLIETINNIIEEHKSKTVVRPSYGIDSELFEELNQQTIFCQKAAQCSINREKTINEIKSYITSDNASPLVVLGTSGCGKSTLIARVAQCCQQWLPEAFLIIRFVGISAQSSTIEQILYSITNQCSFLIHGHKCYCRHNIETYSKVLPDLLTSGHYQRPIIIILDGIDQVKPFGLKTIEWLPKELPGNIKLVLSVTEGSDIHNSMKSKFSESCFVKMAMLGEKEAKDILMSSVMQYNHSVDSKVQDCVLKSVNECTHPLYAKVLAWQTSWWVDDEHTIVPKGDVTAQLSQMLEELENILGLEQVQHALALMISTKHGITDSEMIDLLAFDETFHSDATYVVWAPGCLTWSRLNKHLAPFIQWTLTSGMLGIEFRDSTFCEAVKCRYKDNSHWAHNMLYDYYNGKWWSSQEEKFKARLMSQDTVLGKCCYNKRKTNELPYQFYCLDKMSFCKSTYLTDLSWIYTKICASGPCQMLEDLFICENAQDKYIEILREFLEENTVFLKYDGRQFYPQLYCFLKMKIAKKQLQISSEIKLSEIFERTKTPPVLSLVPLDVDTSEDELNMGTINFNLILRLPGTDSFIVSVSTERDEICVWDVVRGIKVRTLSGINHPSNLIPIDQYNCVALCKRELKIYNLDTGSFVKKLKGVMNQKMPYYGLHDQSHLVALSRNRMYVNLMNLESGDCVTTFKAGEDRFLNSLLVSGDGRILVCGDETQKPFPLLVWNLKSKKLMYDLRIPHHDFITSLSAITYEGNYVCCVCHEIDEPNPNFIVVYDLQSGTLFKKWKPSCSTVALEISSPGGCVISGLEDARILVWDLITGNCRWSLCGHTAPVSSLRLDPTGFFCLSSDVKCRDRSIRIWDLNKGDLVAVYTPQNSINACEIMSRGRIVVLALEGFPTLQMLHLRGPGVQHADDNYVYGNPENNFKVFNVDESENC</sequence>
<dbReference type="Pfam" id="PF00400">
    <property type="entry name" value="WD40"/>
    <property type="match status" value="1"/>
</dbReference>
<dbReference type="STRING" id="224129.A0A1W4WID3"/>
<dbReference type="SMART" id="SM00320">
    <property type="entry name" value="WD40"/>
    <property type="match status" value="3"/>
</dbReference>
<evidence type="ECO:0000313" key="7">
    <source>
        <dbReference type="RefSeq" id="XP_018319780.1"/>
    </source>
</evidence>
<dbReference type="Proteomes" id="UP000192223">
    <property type="component" value="Unplaced"/>
</dbReference>
<name>A0A1W4WID3_AGRPL</name>